<dbReference type="EMBL" id="KI685073">
    <property type="protein sequence ID" value="ETK92962.1"/>
    <property type="molecule type" value="Genomic_DNA"/>
</dbReference>
<evidence type="ECO:0000313" key="2">
    <source>
        <dbReference type="EMBL" id="ETK92962.1"/>
    </source>
</evidence>
<name>W2HCI5_PHYNI</name>
<evidence type="ECO:0000256" key="1">
    <source>
        <dbReference type="SAM" id="MobiDB-lite"/>
    </source>
</evidence>
<organism evidence="2">
    <name type="scientific">Phytophthora nicotianae</name>
    <name type="common">Potato buckeye rot agent</name>
    <name type="synonym">Phytophthora parasitica</name>
    <dbReference type="NCBI Taxonomy" id="4792"/>
    <lineage>
        <taxon>Eukaryota</taxon>
        <taxon>Sar</taxon>
        <taxon>Stramenopiles</taxon>
        <taxon>Oomycota</taxon>
        <taxon>Peronosporomycetes</taxon>
        <taxon>Peronosporales</taxon>
        <taxon>Peronosporaceae</taxon>
        <taxon>Phytophthora</taxon>
    </lineage>
</organism>
<gene>
    <name evidence="2" type="ORF">L915_03785</name>
</gene>
<dbReference type="Proteomes" id="UP000053236">
    <property type="component" value="Unassembled WGS sequence"/>
</dbReference>
<accession>W2HCI5</accession>
<sequence length="131" mass="14284">MRGVHRHLGEMHSALPPLRRSGIQTTKRRLNSLDKGAMSSFRLGASGYTVFKRPLRFVNRQSARPVSFVGLQLTHTSAESVQPSLRLEDDTQVSSSQPVGHEPPHRSTQVLVGPVSGLTADTLVCQVQSSS</sequence>
<protein>
    <submittedName>
        <fullName evidence="2">Uncharacterized protein</fullName>
    </submittedName>
</protein>
<dbReference type="AlphaFoldDB" id="W2HCI5"/>
<feature type="region of interest" description="Disordered" evidence="1">
    <location>
        <begin position="79"/>
        <end position="109"/>
    </location>
</feature>
<reference evidence="2" key="1">
    <citation type="submission" date="2013-11" db="EMBL/GenBank/DDBJ databases">
        <title>The Genome Sequence of Phytophthora parasitica CJ02B3.</title>
        <authorList>
            <consortium name="The Broad Institute Genomics Platform"/>
            <person name="Russ C."/>
            <person name="Tyler B."/>
            <person name="Panabieres F."/>
            <person name="Shan W."/>
            <person name="Tripathy S."/>
            <person name="Grunwald N."/>
            <person name="Machado M."/>
            <person name="Johnson C.S."/>
            <person name="Arredondo F."/>
            <person name="Hong C."/>
            <person name="Coffey M."/>
            <person name="Young S.K."/>
            <person name="Zeng Q."/>
            <person name="Gargeya S."/>
            <person name="Fitzgerald M."/>
            <person name="Abouelleil A."/>
            <person name="Alvarado L."/>
            <person name="Chapman S.B."/>
            <person name="Gainer-Dewar J."/>
            <person name="Goldberg J."/>
            <person name="Griggs A."/>
            <person name="Gujja S."/>
            <person name="Hansen M."/>
            <person name="Howarth C."/>
            <person name="Imamovic A."/>
            <person name="Ireland A."/>
            <person name="Larimer J."/>
            <person name="McCowan C."/>
            <person name="Murphy C."/>
            <person name="Pearson M."/>
            <person name="Poon T.W."/>
            <person name="Priest M."/>
            <person name="Roberts A."/>
            <person name="Saif S."/>
            <person name="Shea T."/>
            <person name="Sykes S."/>
            <person name="Wortman J."/>
            <person name="Nusbaum C."/>
            <person name="Birren B."/>
        </authorList>
    </citation>
    <scope>NUCLEOTIDE SEQUENCE [LARGE SCALE GENOMIC DNA]</scope>
    <source>
        <strain evidence="2">CJ02B3</strain>
    </source>
</reference>
<proteinExistence type="predicted"/>